<evidence type="ECO:0000256" key="1">
    <source>
        <dbReference type="ARBA" id="ARBA00004141"/>
    </source>
</evidence>
<keyword evidence="3 5" id="KW-1133">Transmembrane helix</keyword>
<dbReference type="GO" id="GO:0016020">
    <property type="term" value="C:membrane"/>
    <property type="evidence" value="ECO:0007669"/>
    <property type="project" value="UniProtKB-SubCell"/>
</dbReference>
<evidence type="ECO:0000256" key="5">
    <source>
        <dbReference type="SAM" id="Phobius"/>
    </source>
</evidence>
<feature type="transmembrane region" description="Helical" evidence="5">
    <location>
        <begin position="44"/>
        <end position="62"/>
    </location>
</feature>
<organism evidence="6">
    <name type="scientific">Acetithermum autotrophicum</name>
    <dbReference type="NCBI Taxonomy" id="1446466"/>
    <lineage>
        <taxon>Bacteria</taxon>
        <taxon>Candidatus Bipolaricaulota</taxon>
        <taxon>Candidatus Acetithermum</taxon>
    </lineage>
</organism>
<keyword evidence="4 5" id="KW-0472">Membrane</keyword>
<gene>
    <name evidence="6" type="ORF">HGMM_OP4C340</name>
</gene>
<evidence type="ECO:0000313" key="6">
    <source>
        <dbReference type="EMBL" id="BAL59704.1"/>
    </source>
</evidence>
<feature type="transmembrane region" description="Helical" evidence="5">
    <location>
        <begin position="106"/>
        <end position="123"/>
    </location>
</feature>
<proteinExistence type="predicted"/>
<evidence type="ECO:0000256" key="4">
    <source>
        <dbReference type="ARBA" id="ARBA00023136"/>
    </source>
</evidence>
<dbReference type="EMBL" id="AP011803">
    <property type="protein sequence ID" value="BAL59704.1"/>
    <property type="molecule type" value="Genomic_DNA"/>
</dbReference>
<comment type="subcellular location">
    <subcellularLocation>
        <location evidence="1">Membrane</location>
        <topology evidence="1">Multi-pass membrane protein</topology>
    </subcellularLocation>
</comment>
<evidence type="ECO:0000256" key="3">
    <source>
        <dbReference type="ARBA" id="ARBA00022989"/>
    </source>
</evidence>
<reference evidence="6" key="1">
    <citation type="journal article" date="2005" name="Environ. Microbiol.">
        <title>Genetic and functional properties of uncultivated thermophilic crenarchaeotes from a subsurface gold mine as revealed by analysis of genome fragments.</title>
        <authorList>
            <person name="Nunoura T."/>
            <person name="Hirayama H."/>
            <person name="Takami H."/>
            <person name="Oida H."/>
            <person name="Nishi S."/>
            <person name="Shimamura S."/>
            <person name="Suzuki Y."/>
            <person name="Inagaki F."/>
            <person name="Takai K."/>
            <person name="Nealson K.H."/>
            <person name="Horikoshi K."/>
        </authorList>
    </citation>
    <scope>NUCLEOTIDE SEQUENCE</scope>
</reference>
<keyword evidence="2 5" id="KW-0812">Transmembrane</keyword>
<dbReference type="InterPro" id="IPR032808">
    <property type="entry name" value="DoxX"/>
</dbReference>
<feature type="transmembrane region" description="Helical" evidence="5">
    <location>
        <begin position="68"/>
        <end position="85"/>
    </location>
</feature>
<dbReference type="Pfam" id="PF07681">
    <property type="entry name" value="DoxX"/>
    <property type="match status" value="1"/>
</dbReference>
<protein>
    <submittedName>
        <fullName evidence="6">DoxX family protein</fullName>
    </submittedName>
</protein>
<sequence>MDVLFLVGRVLFSALFLLSGVGHFTQTEQMVQHTKAAGVPAPKLAVLGTGVLLLLGGLSILLGFYPTIGLILLLVFLVPTTFLMHRFWEMTDPMQRQMQMINFNKNIALIGAALMLLLLRNWPLSLGGW</sequence>
<dbReference type="AlphaFoldDB" id="H5SVS1"/>
<name>H5SVS1_ACEAU</name>
<evidence type="ECO:0000256" key="2">
    <source>
        <dbReference type="ARBA" id="ARBA00022692"/>
    </source>
</evidence>
<accession>H5SVS1</accession>
<feature type="transmembrane region" description="Helical" evidence="5">
    <location>
        <begin position="6"/>
        <end position="24"/>
    </location>
</feature>
<reference evidence="6" key="2">
    <citation type="journal article" date="2012" name="PLoS ONE">
        <title>A Deeply Branching Thermophilic Bacterium with an Ancient Acetyl-CoA Pathway Dominates a Subsurface Ecosystem.</title>
        <authorList>
            <person name="Takami H."/>
            <person name="Noguchi H."/>
            <person name="Takaki Y."/>
            <person name="Uchiyama I."/>
            <person name="Toyoda A."/>
            <person name="Nishi S."/>
            <person name="Chee G.-J."/>
            <person name="Arai W."/>
            <person name="Nunoura T."/>
            <person name="Itoh T."/>
            <person name="Hattori M."/>
            <person name="Takai K."/>
        </authorList>
    </citation>
    <scope>NUCLEOTIDE SEQUENCE</scope>
</reference>